<keyword evidence="4" id="KW-0560">Oxidoreductase</keyword>
<dbReference type="GeneID" id="54557945"/>
<keyword evidence="2 7" id="KW-0349">Heme</keyword>
<keyword evidence="8" id="KW-1133">Transmembrane helix</keyword>
<dbReference type="AlphaFoldDB" id="A0A6A6CUU9"/>
<dbReference type="SUPFAM" id="SSF48264">
    <property type="entry name" value="Cytochrome P450"/>
    <property type="match status" value="1"/>
</dbReference>
<dbReference type="EMBL" id="ML993584">
    <property type="protein sequence ID" value="KAF2170881.1"/>
    <property type="molecule type" value="Genomic_DNA"/>
</dbReference>
<dbReference type="Proteomes" id="UP000799537">
    <property type="component" value="Unassembled WGS sequence"/>
</dbReference>
<keyword evidence="3 7" id="KW-0479">Metal-binding</keyword>
<dbReference type="RefSeq" id="XP_033671770.1">
    <property type="nucleotide sequence ID" value="XM_033804673.1"/>
</dbReference>
<evidence type="ECO:0000256" key="4">
    <source>
        <dbReference type="ARBA" id="ARBA00023002"/>
    </source>
</evidence>
<evidence type="ECO:0000256" key="7">
    <source>
        <dbReference type="PIRSR" id="PIRSR602401-1"/>
    </source>
</evidence>
<dbReference type="InterPro" id="IPR001128">
    <property type="entry name" value="Cyt_P450"/>
</dbReference>
<gene>
    <name evidence="9" type="ORF">M409DRAFT_18853</name>
</gene>
<keyword evidence="10" id="KW-1185">Reference proteome</keyword>
<evidence type="ECO:0000256" key="8">
    <source>
        <dbReference type="SAM" id="Phobius"/>
    </source>
</evidence>
<keyword evidence="8" id="KW-0472">Membrane</keyword>
<organism evidence="9 10">
    <name type="scientific">Zasmidium cellare ATCC 36951</name>
    <dbReference type="NCBI Taxonomy" id="1080233"/>
    <lineage>
        <taxon>Eukaryota</taxon>
        <taxon>Fungi</taxon>
        <taxon>Dikarya</taxon>
        <taxon>Ascomycota</taxon>
        <taxon>Pezizomycotina</taxon>
        <taxon>Dothideomycetes</taxon>
        <taxon>Dothideomycetidae</taxon>
        <taxon>Mycosphaerellales</taxon>
        <taxon>Mycosphaerellaceae</taxon>
        <taxon>Zasmidium</taxon>
    </lineage>
</organism>
<evidence type="ECO:0000256" key="2">
    <source>
        <dbReference type="ARBA" id="ARBA00022617"/>
    </source>
</evidence>
<evidence type="ECO:0000256" key="3">
    <source>
        <dbReference type="ARBA" id="ARBA00022723"/>
    </source>
</evidence>
<dbReference type="Gene3D" id="1.10.630.10">
    <property type="entry name" value="Cytochrome P450"/>
    <property type="match status" value="1"/>
</dbReference>
<dbReference type="PANTHER" id="PTHR24291">
    <property type="entry name" value="CYTOCHROME P450 FAMILY 4"/>
    <property type="match status" value="1"/>
</dbReference>
<dbReference type="GO" id="GO:0005506">
    <property type="term" value="F:iron ion binding"/>
    <property type="evidence" value="ECO:0007669"/>
    <property type="project" value="InterPro"/>
</dbReference>
<comment type="cofactor">
    <cofactor evidence="7">
        <name>heme</name>
        <dbReference type="ChEBI" id="CHEBI:30413"/>
    </cofactor>
</comment>
<dbReference type="Pfam" id="PF00067">
    <property type="entry name" value="p450"/>
    <property type="match status" value="1"/>
</dbReference>
<dbReference type="GO" id="GO:0004497">
    <property type="term" value="F:monooxygenase activity"/>
    <property type="evidence" value="ECO:0007669"/>
    <property type="project" value="UniProtKB-KW"/>
</dbReference>
<accession>A0A6A6CUU9</accession>
<dbReference type="InterPro" id="IPR050196">
    <property type="entry name" value="Cytochrome_P450_Monoox"/>
</dbReference>
<keyword evidence="6" id="KW-0503">Monooxygenase</keyword>
<sequence length="558" mass="63186">MFQLLQSPFVGVVLCITVLAYVGRWLATGYAIRRRIHGKPGPPHSMLWGHLKEMGDVAMASPRRAHPHVYPHLLRKKFNLGSVFFVDVWPFGYDPFIAVMDPAVCQQVSDYNAKKHHSMQSFLIPLLGRDDMVSTNGELWKRWRTMFNPGFSTQHLMTLVPGIVDDVLVYVDKLNEHVEKGDVFRLEEETTRLTIDVIGKVVLDLHFNMQRGDDPCIEALREQVHLLPNEGTQNPFETWHPWGIYRRWRNDKLMNDYIGKVLDDRFASKGSTAVKTERKRTVIDLALWNYASGKEDVTELTNDTTTPKMDSAFKQGAITQIRAFLFAGHDTTSSTMCYVFHLLKKHPTVHATLCAEHEAILGPVESTADVIKSQPHLLNKLEYTLAVLKETLRLFPAASGVRQGEKDLNLHLPTGETFNTEGYMVWLLHYGLGHNEEVWGPTVNDFDPSRFLPSNAHKIPEGAWRPFEQGPRNCLGQNLALLESRVIMALVCRRFDFDLALDGIGEVMGDGSFYARNGSFRRGPQSVEGEELYQILVGAAKPREGMPVRVKRLDGKVG</sequence>
<dbReference type="OrthoDB" id="10029320at2759"/>
<keyword evidence="8" id="KW-0812">Transmembrane</keyword>
<evidence type="ECO:0000256" key="5">
    <source>
        <dbReference type="ARBA" id="ARBA00023004"/>
    </source>
</evidence>
<protein>
    <recommendedName>
        <fullName evidence="11">Cytochrome P450</fullName>
    </recommendedName>
</protein>
<name>A0A6A6CUU9_ZASCE</name>
<evidence type="ECO:0000256" key="1">
    <source>
        <dbReference type="ARBA" id="ARBA00010617"/>
    </source>
</evidence>
<keyword evidence="5 7" id="KW-0408">Iron</keyword>
<dbReference type="PANTHER" id="PTHR24291:SF50">
    <property type="entry name" value="BIFUNCTIONAL ALBAFLAVENONE MONOOXYGENASE_TERPENE SYNTHASE"/>
    <property type="match status" value="1"/>
</dbReference>
<feature type="binding site" description="axial binding residue" evidence="7">
    <location>
        <position position="474"/>
    </location>
    <ligand>
        <name>heme</name>
        <dbReference type="ChEBI" id="CHEBI:30413"/>
    </ligand>
    <ligandPart>
        <name>Fe</name>
        <dbReference type="ChEBI" id="CHEBI:18248"/>
    </ligandPart>
</feature>
<comment type="similarity">
    <text evidence="1">Belongs to the cytochrome P450 family.</text>
</comment>
<evidence type="ECO:0000313" key="9">
    <source>
        <dbReference type="EMBL" id="KAF2170881.1"/>
    </source>
</evidence>
<dbReference type="PRINTS" id="PR00385">
    <property type="entry name" value="P450"/>
</dbReference>
<dbReference type="CDD" id="cd11051">
    <property type="entry name" value="CYP59-like"/>
    <property type="match status" value="1"/>
</dbReference>
<dbReference type="InterPro" id="IPR036396">
    <property type="entry name" value="Cyt_P450_sf"/>
</dbReference>
<proteinExistence type="inferred from homology"/>
<evidence type="ECO:0000313" key="10">
    <source>
        <dbReference type="Proteomes" id="UP000799537"/>
    </source>
</evidence>
<dbReference type="InterPro" id="IPR002401">
    <property type="entry name" value="Cyt_P450_E_grp-I"/>
</dbReference>
<dbReference type="PRINTS" id="PR00463">
    <property type="entry name" value="EP450I"/>
</dbReference>
<reference evidence="9" key="1">
    <citation type="journal article" date="2020" name="Stud. Mycol.">
        <title>101 Dothideomycetes genomes: a test case for predicting lifestyles and emergence of pathogens.</title>
        <authorList>
            <person name="Haridas S."/>
            <person name="Albert R."/>
            <person name="Binder M."/>
            <person name="Bloem J."/>
            <person name="Labutti K."/>
            <person name="Salamov A."/>
            <person name="Andreopoulos B."/>
            <person name="Baker S."/>
            <person name="Barry K."/>
            <person name="Bills G."/>
            <person name="Bluhm B."/>
            <person name="Cannon C."/>
            <person name="Castanera R."/>
            <person name="Culley D."/>
            <person name="Daum C."/>
            <person name="Ezra D."/>
            <person name="Gonzalez J."/>
            <person name="Henrissat B."/>
            <person name="Kuo A."/>
            <person name="Liang C."/>
            <person name="Lipzen A."/>
            <person name="Lutzoni F."/>
            <person name="Magnuson J."/>
            <person name="Mondo S."/>
            <person name="Nolan M."/>
            <person name="Ohm R."/>
            <person name="Pangilinan J."/>
            <person name="Park H.-J."/>
            <person name="Ramirez L."/>
            <person name="Alfaro M."/>
            <person name="Sun H."/>
            <person name="Tritt A."/>
            <person name="Yoshinaga Y."/>
            <person name="Zwiers L.-H."/>
            <person name="Turgeon B."/>
            <person name="Goodwin S."/>
            <person name="Spatafora J."/>
            <person name="Crous P."/>
            <person name="Grigoriev I."/>
        </authorList>
    </citation>
    <scope>NUCLEOTIDE SEQUENCE</scope>
    <source>
        <strain evidence="9">ATCC 36951</strain>
    </source>
</reference>
<feature type="transmembrane region" description="Helical" evidence="8">
    <location>
        <begin position="6"/>
        <end position="27"/>
    </location>
</feature>
<dbReference type="GO" id="GO:0016705">
    <property type="term" value="F:oxidoreductase activity, acting on paired donors, with incorporation or reduction of molecular oxygen"/>
    <property type="evidence" value="ECO:0007669"/>
    <property type="project" value="InterPro"/>
</dbReference>
<evidence type="ECO:0008006" key="11">
    <source>
        <dbReference type="Google" id="ProtNLM"/>
    </source>
</evidence>
<dbReference type="GO" id="GO:0020037">
    <property type="term" value="F:heme binding"/>
    <property type="evidence" value="ECO:0007669"/>
    <property type="project" value="InterPro"/>
</dbReference>
<evidence type="ECO:0000256" key="6">
    <source>
        <dbReference type="ARBA" id="ARBA00023033"/>
    </source>
</evidence>